<accession>X0T622</accession>
<organism evidence="2">
    <name type="scientific">marine sediment metagenome</name>
    <dbReference type="NCBI Taxonomy" id="412755"/>
    <lineage>
        <taxon>unclassified sequences</taxon>
        <taxon>metagenomes</taxon>
        <taxon>ecological metagenomes</taxon>
    </lineage>
</organism>
<sequence length="206" mass="23435">MSILTKVCVVILVVMVLIAVPVFITQATVPASWKTAYDKQAGYINVLKMQAAHIQLALKQATTLAEKRLVELNDERQAKTMAVNKLEGDLRRQTMANAVLENRLNKIGTSLMAFEKTLKEEVARRVLVTKHLDAERLENNRLTTRSRRVEDQLQESQAELQRLGKVIKIYREQLAEAEEQIKEYQERLAGGTAKKKKLIVDTPRID</sequence>
<keyword evidence="1" id="KW-0175">Coiled coil</keyword>
<evidence type="ECO:0000313" key="2">
    <source>
        <dbReference type="EMBL" id="GAF88659.1"/>
    </source>
</evidence>
<proteinExistence type="predicted"/>
<protein>
    <submittedName>
        <fullName evidence="2">Uncharacterized protein</fullName>
    </submittedName>
</protein>
<feature type="non-terminal residue" evidence="2">
    <location>
        <position position="206"/>
    </location>
</feature>
<gene>
    <name evidence="2" type="ORF">S01H1_20641</name>
</gene>
<dbReference type="EMBL" id="BARS01011324">
    <property type="protein sequence ID" value="GAF88659.1"/>
    <property type="molecule type" value="Genomic_DNA"/>
</dbReference>
<name>X0T622_9ZZZZ</name>
<evidence type="ECO:0000256" key="1">
    <source>
        <dbReference type="SAM" id="Coils"/>
    </source>
</evidence>
<reference evidence="2" key="1">
    <citation type="journal article" date="2014" name="Front. Microbiol.">
        <title>High frequency of phylogenetically diverse reductive dehalogenase-homologous genes in deep subseafloor sedimentary metagenomes.</title>
        <authorList>
            <person name="Kawai M."/>
            <person name="Futagami T."/>
            <person name="Toyoda A."/>
            <person name="Takaki Y."/>
            <person name="Nishi S."/>
            <person name="Hori S."/>
            <person name="Arai W."/>
            <person name="Tsubouchi T."/>
            <person name="Morono Y."/>
            <person name="Uchiyama I."/>
            <person name="Ito T."/>
            <person name="Fujiyama A."/>
            <person name="Inagaki F."/>
            <person name="Takami H."/>
        </authorList>
    </citation>
    <scope>NUCLEOTIDE SEQUENCE</scope>
    <source>
        <strain evidence="2">Expedition CK06-06</strain>
    </source>
</reference>
<feature type="coiled-coil region" evidence="1">
    <location>
        <begin position="132"/>
        <end position="194"/>
    </location>
</feature>
<dbReference type="AlphaFoldDB" id="X0T622"/>
<comment type="caution">
    <text evidence="2">The sequence shown here is derived from an EMBL/GenBank/DDBJ whole genome shotgun (WGS) entry which is preliminary data.</text>
</comment>
<feature type="coiled-coil region" evidence="1">
    <location>
        <begin position="69"/>
        <end position="103"/>
    </location>
</feature>